<comment type="caution">
    <text evidence="1">The sequence shown here is derived from an EMBL/GenBank/DDBJ whole genome shotgun (WGS) entry which is preliminary data.</text>
</comment>
<dbReference type="Proteomes" id="UP000606274">
    <property type="component" value="Unassembled WGS sequence"/>
</dbReference>
<protein>
    <submittedName>
        <fullName evidence="1">Uncharacterized protein</fullName>
    </submittedName>
</protein>
<dbReference type="EMBL" id="JABFDY010000023">
    <property type="protein sequence ID" value="KAF7690017.1"/>
    <property type="molecule type" value="Genomic_DNA"/>
</dbReference>
<feature type="non-terminal residue" evidence="1">
    <location>
        <position position="1"/>
    </location>
</feature>
<dbReference type="AlphaFoldDB" id="A0A8T0ACP0"/>
<evidence type="ECO:0000313" key="1">
    <source>
        <dbReference type="EMBL" id="KAF7690017.1"/>
    </source>
</evidence>
<organism evidence="1 2">
    <name type="scientific">Silurus meridionalis</name>
    <name type="common">Southern catfish</name>
    <name type="synonym">Silurus soldatovi meridionalis</name>
    <dbReference type="NCBI Taxonomy" id="175797"/>
    <lineage>
        <taxon>Eukaryota</taxon>
        <taxon>Metazoa</taxon>
        <taxon>Chordata</taxon>
        <taxon>Craniata</taxon>
        <taxon>Vertebrata</taxon>
        <taxon>Euteleostomi</taxon>
        <taxon>Actinopterygii</taxon>
        <taxon>Neopterygii</taxon>
        <taxon>Teleostei</taxon>
        <taxon>Ostariophysi</taxon>
        <taxon>Siluriformes</taxon>
        <taxon>Siluridae</taxon>
        <taxon>Silurus</taxon>
    </lineage>
</organism>
<name>A0A8T0ACP0_SILME</name>
<gene>
    <name evidence="1" type="ORF">HF521_011821</name>
</gene>
<evidence type="ECO:0000313" key="2">
    <source>
        <dbReference type="Proteomes" id="UP000606274"/>
    </source>
</evidence>
<reference evidence="1" key="1">
    <citation type="submission" date="2020-08" db="EMBL/GenBank/DDBJ databases">
        <title>Chromosome-level assembly of Southern catfish (Silurus meridionalis) provides insights into visual adaptation to the nocturnal and benthic lifestyles.</title>
        <authorList>
            <person name="Zhang Y."/>
            <person name="Wang D."/>
            <person name="Peng Z."/>
        </authorList>
    </citation>
    <scope>NUCLEOTIDE SEQUENCE</scope>
    <source>
        <strain evidence="1">SWU-2019-XX</strain>
        <tissue evidence="1">Muscle</tissue>
    </source>
</reference>
<accession>A0A8T0ACP0</accession>
<sequence>PFLPGQFNSKELPLTHRVVTFRGAKAPGKKGARMQAVILRADLGEHRPHSYAGGIDFNNELPSRVRKDEDGHLRESPLKLQKCLLSLRAPKERVEGSHQEVEGCRHQTIALYEAAIKIGKAQEPL</sequence>
<proteinExistence type="predicted"/>
<keyword evidence="2" id="KW-1185">Reference proteome</keyword>